<accession>H2BU52</accession>
<dbReference type="InterPro" id="IPR049071">
    <property type="entry name" value="MPI_cupin_dom"/>
</dbReference>
<dbReference type="PIRSF" id="PIRSF036894">
    <property type="entry name" value="PMI_Firm_short"/>
    <property type="match status" value="1"/>
</dbReference>
<dbReference type="GO" id="GO:0005975">
    <property type="term" value="P:carbohydrate metabolic process"/>
    <property type="evidence" value="ECO:0007669"/>
    <property type="project" value="InterPro"/>
</dbReference>
<keyword evidence="1 5" id="KW-0479">Metal-binding</keyword>
<evidence type="ECO:0000256" key="3">
    <source>
        <dbReference type="ARBA" id="ARBA00029741"/>
    </source>
</evidence>
<dbReference type="InterPro" id="IPR014710">
    <property type="entry name" value="RmlC-like_jellyroll"/>
</dbReference>
<feature type="active site" evidence="6">
    <location>
        <position position="201"/>
    </location>
</feature>
<protein>
    <recommendedName>
        <fullName evidence="3">Phosphohexomutase</fullName>
    </recommendedName>
    <alternativeName>
        <fullName evidence="4">Phosphomannose isomerase</fullName>
    </alternativeName>
</protein>
<keyword evidence="9" id="KW-0413">Isomerase</keyword>
<proteinExistence type="predicted"/>
<feature type="binding site" evidence="5">
    <location>
        <position position="181"/>
    </location>
    <ligand>
        <name>Zn(2+)</name>
        <dbReference type="ChEBI" id="CHEBI:29105"/>
    </ligand>
</feature>
<dbReference type="GO" id="GO:0008270">
    <property type="term" value="F:zinc ion binding"/>
    <property type="evidence" value="ECO:0007669"/>
    <property type="project" value="InterPro"/>
</dbReference>
<evidence type="ECO:0000313" key="9">
    <source>
        <dbReference type="EMBL" id="EHQ01648.1"/>
    </source>
</evidence>
<dbReference type="HOGENOM" id="CLU_020529_0_1_10"/>
<evidence type="ECO:0000256" key="4">
    <source>
        <dbReference type="ARBA" id="ARBA00030762"/>
    </source>
</evidence>
<dbReference type="Gene3D" id="2.60.120.10">
    <property type="entry name" value="Jelly Rolls"/>
    <property type="match status" value="2"/>
</dbReference>
<dbReference type="InterPro" id="IPR011051">
    <property type="entry name" value="RmlC_Cupin_sf"/>
</dbReference>
<gene>
    <name evidence="9" type="ORF">Gilli_0962</name>
</gene>
<sequence length="325" mass="37105">MKKCELYLLRFDPILKEKVWGGKKLKQLFNKNSPSDETGESWEISDVEGSGSIVSNGKFKGRSLKWLMEEYNTRLVGEKVFDRFGTKFPLLIKFIDAAENLSVQLHPNDEIAQKRHNSFGKTEMWYIMQADKDAELILGFKEVLTEQKYIKLVETNKLLSALNSERVQVGDSFIIKPGLVHAIGAGVVLAEIQQTSDITYRIYDWDRTSDSGEKRELHTDLALEAIDLSKNRDFRINFDLKPNQSSEIITTRYFKTNIIQLESTVKRDYSSRDSFVILMGVEGEAIVKHGDNREVLKQGESILIPAEIHEITIEGINSKILEVSL</sequence>
<dbReference type="PANTHER" id="PTHR42742:SF3">
    <property type="entry name" value="FRUCTOKINASE"/>
    <property type="match status" value="1"/>
</dbReference>
<dbReference type="GO" id="GO:0004476">
    <property type="term" value="F:mannose-6-phosphate isomerase activity"/>
    <property type="evidence" value="ECO:0007669"/>
    <property type="project" value="InterPro"/>
</dbReference>
<dbReference type="InterPro" id="IPR014628">
    <property type="entry name" value="Man6P_isomerase_Firm_short"/>
</dbReference>
<keyword evidence="2 5" id="KW-0862">Zinc</keyword>
<dbReference type="Pfam" id="PF21621">
    <property type="entry name" value="MPI_cupin_dom"/>
    <property type="match status" value="1"/>
</dbReference>
<dbReference type="AlphaFoldDB" id="H2BU52"/>
<reference evidence="10" key="1">
    <citation type="journal article" date="2012" name="Stand. Genomic Sci.">
        <title>Genome sequence of the Antarctic rhodopsins-containing flavobacterium Gillisia limnaea type strain (R-8282(T)).</title>
        <authorList>
            <person name="Riedel T."/>
            <person name="Held B."/>
            <person name="Nolan M."/>
            <person name="Lucas S."/>
            <person name="Lapidus A."/>
            <person name="Tice H."/>
            <person name="Del Rio T.G."/>
            <person name="Cheng J.F."/>
            <person name="Han C."/>
            <person name="Tapia R."/>
            <person name="Goodwin L.A."/>
            <person name="Pitluck S."/>
            <person name="Liolios K."/>
            <person name="Mavromatis K."/>
            <person name="Pagani I."/>
            <person name="Ivanova N."/>
            <person name="Mikhailova N."/>
            <person name="Pati A."/>
            <person name="Chen A."/>
            <person name="Palaniappan K."/>
            <person name="Land M."/>
            <person name="Rohde M."/>
            <person name="Tindall B.J."/>
            <person name="Detter J.C."/>
            <person name="Goker M."/>
            <person name="Bristow J."/>
            <person name="Eisen J.A."/>
            <person name="Markowitz V."/>
            <person name="Hugenholtz P."/>
            <person name="Kyrpides N.C."/>
            <person name="Klenk H.P."/>
            <person name="Woyke T."/>
        </authorList>
    </citation>
    <scope>NUCLEOTIDE SEQUENCE [LARGE SCALE GENOMIC DNA]</scope>
    <source>
        <strain evidence="10">DSM 15749 / LMG 21470 / R-8282</strain>
    </source>
</reference>
<dbReference type="RefSeq" id="WP_006987970.1">
    <property type="nucleotide sequence ID" value="NZ_JH594606.1"/>
</dbReference>
<dbReference type="STRING" id="865937.Gilli_0962"/>
<dbReference type="CDD" id="cd07010">
    <property type="entry name" value="cupin_PMI_type_I_N_bac"/>
    <property type="match status" value="1"/>
</dbReference>
<evidence type="ECO:0000256" key="2">
    <source>
        <dbReference type="ARBA" id="ARBA00022833"/>
    </source>
</evidence>
<feature type="domain" description="Mannose-6-phosphate isomerase cupin" evidence="8">
    <location>
        <begin position="250"/>
        <end position="317"/>
    </location>
</feature>
<dbReference type="Proteomes" id="UP000003844">
    <property type="component" value="Unassembled WGS sequence"/>
</dbReference>
<dbReference type="InterPro" id="IPR051804">
    <property type="entry name" value="Carb_Metab_Reg_Kinase/Isom"/>
</dbReference>
<evidence type="ECO:0000259" key="7">
    <source>
        <dbReference type="Pfam" id="PF20511"/>
    </source>
</evidence>
<feature type="domain" description="Phosphomannose isomerase type I catalytic" evidence="7">
    <location>
        <begin position="8"/>
        <end position="118"/>
    </location>
</feature>
<dbReference type="EMBL" id="JH594606">
    <property type="protein sequence ID" value="EHQ01648.1"/>
    <property type="molecule type" value="Genomic_DNA"/>
</dbReference>
<dbReference type="PANTHER" id="PTHR42742">
    <property type="entry name" value="TRANSCRIPTIONAL REPRESSOR MPRA"/>
    <property type="match status" value="1"/>
</dbReference>
<dbReference type="InterPro" id="IPR046457">
    <property type="entry name" value="PMI_typeI_cat"/>
</dbReference>
<dbReference type="Pfam" id="PF20511">
    <property type="entry name" value="PMI_typeI_cat"/>
    <property type="match status" value="1"/>
</dbReference>
<name>H2BU52_GILLR</name>
<organism evidence="9 10">
    <name type="scientific">Gillisia limnaea (strain DSM 15749 / LMG 21470 / R-8282)</name>
    <dbReference type="NCBI Taxonomy" id="865937"/>
    <lineage>
        <taxon>Bacteria</taxon>
        <taxon>Pseudomonadati</taxon>
        <taxon>Bacteroidota</taxon>
        <taxon>Flavobacteriia</taxon>
        <taxon>Flavobacteriales</taxon>
        <taxon>Flavobacteriaceae</taxon>
        <taxon>Gillisia</taxon>
    </lineage>
</organism>
<evidence type="ECO:0000256" key="6">
    <source>
        <dbReference type="PIRSR" id="PIRSR036894-2"/>
    </source>
</evidence>
<keyword evidence="10" id="KW-1185">Reference proteome</keyword>
<feature type="binding site" evidence="5">
    <location>
        <position position="106"/>
    </location>
    <ligand>
        <name>Zn(2+)</name>
        <dbReference type="ChEBI" id="CHEBI:29105"/>
    </ligand>
</feature>
<dbReference type="SUPFAM" id="SSF51182">
    <property type="entry name" value="RmlC-like cupins"/>
    <property type="match status" value="1"/>
</dbReference>
<comment type="cofactor">
    <cofactor evidence="5">
        <name>Zn(2+)</name>
        <dbReference type="ChEBI" id="CHEBI:29105"/>
    </cofactor>
    <text evidence="5">Binds 1 zinc ion per subunit.</text>
</comment>
<dbReference type="eggNOG" id="COG1482">
    <property type="taxonomic scope" value="Bacteria"/>
</dbReference>
<evidence type="ECO:0000256" key="1">
    <source>
        <dbReference type="ARBA" id="ARBA00022723"/>
    </source>
</evidence>
<feature type="binding site" evidence="5">
    <location>
        <position position="123"/>
    </location>
    <ligand>
        <name>Zn(2+)</name>
        <dbReference type="ChEBI" id="CHEBI:29105"/>
    </ligand>
</feature>
<evidence type="ECO:0000256" key="5">
    <source>
        <dbReference type="PIRSR" id="PIRSR036894-1"/>
    </source>
</evidence>
<dbReference type="OrthoDB" id="9808275at2"/>
<evidence type="ECO:0000313" key="10">
    <source>
        <dbReference type="Proteomes" id="UP000003844"/>
    </source>
</evidence>
<evidence type="ECO:0000259" key="8">
    <source>
        <dbReference type="Pfam" id="PF21621"/>
    </source>
</evidence>